<feature type="domain" description="PE-PPE" evidence="3">
    <location>
        <begin position="94"/>
        <end position="283"/>
    </location>
</feature>
<name>A0ABT8HBK6_MYCAO</name>
<accession>A0ABT8HBK6</accession>
<dbReference type="Pfam" id="PF08237">
    <property type="entry name" value="PE-PPE"/>
    <property type="match status" value="1"/>
</dbReference>
<gene>
    <name evidence="4" type="ORF">QYF68_10000</name>
</gene>
<dbReference type="InterPro" id="IPR013228">
    <property type="entry name" value="PE-PPE_C"/>
</dbReference>
<dbReference type="EMBL" id="JAUHTC010000038">
    <property type="protein sequence ID" value="MDN4518157.1"/>
    <property type="molecule type" value="Genomic_DNA"/>
</dbReference>
<sequence length="432" mass="45877">MTKSVPGRHRKAGTRNRWTRGALAAAAFPLAGVPALGAAPTVAGAAELLGDDAATVLHHGPTPWDMTNNLSGEPCEEPRVCREVYYQWILPMGTVEIGVDSNVETLDYAIKNITADGAGDNKIVYAFSGGARVASVWLDEHADDVDAPDAEDLTFVLIGNGGRKYGGINGWWYGDALLTPTDTQYSVIDVAREYDPIADFPDNPFNLLALANALAAFYYVHLDYSDVDLDDDANYVWTEGNTTYVFVPTDDLPLLQGLRDLGLDWLADEWEEPLREIIDKAYDRDYLEDVEPQGEQSPVEESSDLVEISSLSAVQDSTSGEATSDDVADRDSSAEAESEAAADGGNSPDGLGDIDSSGTTAGDGPQLTPADVEDPDVDVDSAGEDEADHTDVESAAESIDDSTVASADDANDDDSAVSSADQSTDSTSTDDS</sequence>
<reference evidence="4" key="1">
    <citation type="submission" date="2023-07" db="EMBL/GenBank/DDBJ databases">
        <title>Degradation of tert-butanol by M. austroafricanum TBA100.</title>
        <authorList>
            <person name="Helbich S."/>
            <person name="Vainshtein Y."/>
        </authorList>
    </citation>
    <scope>NUCLEOTIDE SEQUENCE</scope>
    <source>
        <strain evidence="4">TBA100</strain>
    </source>
</reference>
<dbReference type="RefSeq" id="WP_165804635.1">
    <property type="nucleotide sequence ID" value="NZ_CP070380.1"/>
</dbReference>
<feature type="signal peptide" evidence="2">
    <location>
        <begin position="1"/>
        <end position="45"/>
    </location>
</feature>
<feature type="region of interest" description="Disordered" evidence="1">
    <location>
        <begin position="313"/>
        <end position="432"/>
    </location>
</feature>
<feature type="compositionally biased region" description="Acidic residues" evidence="1">
    <location>
        <begin position="371"/>
        <end position="388"/>
    </location>
</feature>
<proteinExistence type="predicted"/>
<organism evidence="4 5">
    <name type="scientific">Mycolicibacterium austroafricanum</name>
    <name type="common">Mycobacterium austroafricanum</name>
    <dbReference type="NCBI Taxonomy" id="39687"/>
    <lineage>
        <taxon>Bacteria</taxon>
        <taxon>Bacillati</taxon>
        <taxon>Actinomycetota</taxon>
        <taxon>Actinomycetes</taxon>
        <taxon>Mycobacteriales</taxon>
        <taxon>Mycobacteriaceae</taxon>
        <taxon>Mycolicibacterium</taxon>
    </lineage>
</organism>
<feature type="chain" id="PRO_5046037834" evidence="2">
    <location>
        <begin position="46"/>
        <end position="432"/>
    </location>
</feature>
<evidence type="ECO:0000256" key="1">
    <source>
        <dbReference type="SAM" id="MobiDB-lite"/>
    </source>
</evidence>
<evidence type="ECO:0000259" key="3">
    <source>
        <dbReference type="Pfam" id="PF08237"/>
    </source>
</evidence>
<evidence type="ECO:0000313" key="4">
    <source>
        <dbReference type="EMBL" id="MDN4518157.1"/>
    </source>
</evidence>
<feature type="compositionally biased region" description="Low complexity" evidence="1">
    <location>
        <begin position="416"/>
        <end position="432"/>
    </location>
</feature>
<comment type="caution">
    <text evidence="4">The sequence shown here is derived from an EMBL/GenBank/DDBJ whole genome shotgun (WGS) entry which is preliminary data.</text>
</comment>
<evidence type="ECO:0000313" key="5">
    <source>
        <dbReference type="Proteomes" id="UP001172687"/>
    </source>
</evidence>
<dbReference type="Proteomes" id="UP001172687">
    <property type="component" value="Unassembled WGS sequence"/>
</dbReference>
<keyword evidence="5" id="KW-1185">Reference proteome</keyword>
<protein>
    <submittedName>
        <fullName evidence="4">PE-PPE domain-containing protein</fullName>
    </submittedName>
</protein>
<evidence type="ECO:0000256" key="2">
    <source>
        <dbReference type="SAM" id="SignalP"/>
    </source>
</evidence>
<keyword evidence="2" id="KW-0732">Signal</keyword>